<dbReference type="InterPro" id="IPR023213">
    <property type="entry name" value="CAT-like_dom_sf"/>
</dbReference>
<proteinExistence type="predicted"/>
<dbReference type="EMBL" id="CAJOBA010066105">
    <property type="protein sequence ID" value="CAF4362813.1"/>
    <property type="molecule type" value="Genomic_DNA"/>
</dbReference>
<dbReference type="AlphaFoldDB" id="A0A8S2UYA4"/>
<dbReference type="Proteomes" id="UP000677228">
    <property type="component" value="Unassembled WGS sequence"/>
</dbReference>
<evidence type="ECO:0000256" key="1">
    <source>
        <dbReference type="ARBA" id="ARBA00022679"/>
    </source>
</evidence>
<dbReference type="PANTHER" id="PTHR31642:SF310">
    <property type="entry name" value="FATTY ALCOHOL:CAFFEOYL-COA ACYLTRANSFERASE"/>
    <property type="match status" value="1"/>
</dbReference>
<evidence type="ECO:0008006" key="5">
    <source>
        <dbReference type="Google" id="ProtNLM"/>
    </source>
</evidence>
<dbReference type="SUPFAM" id="SSF52777">
    <property type="entry name" value="CoA-dependent acyltransferases"/>
    <property type="match status" value="1"/>
</dbReference>
<organism evidence="3 4">
    <name type="scientific">Didymodactylos carnosus</name>
    <dbReference type="NCBI Taxonomy" id="1234261"/>
    <lineage>
        <taxon>Eukaryota</taxon>
        <taxon>Metazoa</taxon>
        <taxon>Spiralia</taxon>
        <taxon>Gnathifera</taxon>
        <taxon>Rotifera</taxon>
        <taxon>Eurotatoria</taxon>
        <taxon>Bdelloidea</taxon>
        <taxon>Philodinida</taxon>
        <taxon>Philodinidae</taxon>
        <taxon>Didymodactylos</taxon>
    </lineage>
</organism>
<accession>A0A8S2UYA4</accession>
<dbReference type="Pfam" id="PF02458">
    <property type="entry name" value="Transferase"/>
    <property type="match status" value="1"/>
</dbReference>
<reference evidence="3" key="1">
    <citation type="submission" date="2021-02" db="EMBL/GenBank/DDBJ databases">
        <authorList>
            <person name="Nowell W R."/>
        </authorList>
    </citation>
    <scope>NUCLEOTIDE SEQUENCE</scope>
</reference>
<dbReference type="Proteomes" id="UP000682733">
    <property type="component" value="Unassembled WGS sequence"/>
</dbReference>
<dbReference type="EMBL" id="CAJNOK010043344">
    <property type="protein sequence ID" value="CAF1569007.1"/>
    <property type="molecule type" value="Genomic_DNA"/>
</dbReference>
<evidence type="ECO:0000313" key="3">
    <source>
        <dbReference type="EMBL" id="CAF4362813.1"/>
    </source>
</evidence>
<gene>
    <name evidence="2" type="ORF">OVA965_LOCUS40246</name>
    <name evidence="3" type="ORF">TMI583_LOCUS41655</name>
</gene>
<comment type="caution">
    <text evidence="3">The sequence shown here is derived from an EMBL/GenBank/DDBJ whole genome shotgun (WGS) entry which is preliminary data.</text>
</comment>
<name>A0A8S2UYA4_9BILA</name>
<sequence length="322" mass="36378">MTSWLVPPSSSTGNGRRIELPGTDLWIGAIDKVFVYPSELDIDRFKDAMSRTLTVWPLVGGRFLLLDGGQYLIEMSDNPIPVTYVENTELAAWPTNLSFVAEIPLESFIDEVQVMKLSQDEPLFRVKLTHLVQCGEWILGASWAHVLGDAAAFLNFLNTVSRLYQRLELLELLPVFERRLWRENEADQSFLPIMKFLRDAGPSQEMFKLVSSWEDTHEPLNLRFSGEQLAKLRELASGNNVTIQDSLSAYIILMLNTHCYLNDDPRRILRASTVVNYRGVSDLIAPAGHVSNAVCMMLSDDFDDPLSLSSIAKTIRRSIVRS</sequence>
<dbReference type="PANTHER" id="PTHR31642">
    <property type="entry name" value="TRICHOTHECENE 3-O-ACETYLTRANSFERASE"/>
    <property type="match status" value="1"/>
</dbReference>
<keyword evidence="1" id="KW-0808">Transferase</keyword>
<protein>
    <recommendedName>
        <fullName evidence="5">HXXXD-type acyl-transferase family protein</fullName>
    </recommendedName>
</protein>
<dbReference type="Gene3D" id="3.30.559.10">
    <property type="entry name" value="Chloramphenicol acetyltransferase-like domain"/>
    <property type="match status" value="2"/>
</dbReference>
<feature type="non-terminal residue" evidence="3">
    <location>
        <position position="322"/>
    </location>
</feature>
<dbReference type="GO" id="GO:0016747">
    <property type="term" value="F:acyltransferase activity, transferring groups other than amino-acyl groups"/>
    <property type="evidence" value="ECO:0007669"/>
    <property type="project" value="TreeGrafter"/>
</dbReference>
<evidence type="ECO:0000313" key="2">
    <source>
        <dbReference type="EMBL" id="CAF1569007.1"/>
    </source>
</evidence>
<dbReference type="InterPro" id="IPR050317">
    <property type="entry name" value="Plant_Fungal_Acyltransferase"/>
</dbReference>
<evidence type="ECO:0000313" key="4">
    <source>
        <dbReference type="Proteomes" id="UP000682733"/>
    </source>
</evidence>